<evidence type="ECO:0000256" key="6">
    <source>
        <dbReference type="ARBA" id="ARBA00048451"/>
    </source>
</evidence>
<gene>
    <name evidence="7" type="ORF">FOM92_12325</name>
</gene>
<dbReference type="Pfam" id="PF00480">
    <property type="entry name" value="ROK"/>
    <property type="match status" value="1"/>
</dbReference>
<dbReference type="InterPro" id="IPR051804">
    <property type="entry name" value="Carb_Metab_Reg_Kinase/Isom"/>
</dbReference>
<dbReference type="Gene3D" id="3.30.420.40">
    <property type="match status" value="2"/>
</dbReference>
<keyword evidence="4" id="KW-0460">Magnesium</keyword>
<sequence>MTRPLFGCIEAGGTKFVAGIVAGPDDVRETARFDTLTPDETIGATLDWLRAAQDQHGMLAAIGIASFGPIELDRNAPNWGHITATTKPGWSDTDFAGRIGRALGLPVGFDTDVNGAALAESRWGAGRGKPACVYVTIGTGIGGGAIVDGKPLQGLSHPEMGHIRIPRHPKDMQFPGICPFHADCLEGLASGPAIKARWGMSLSELPSDHEAHSIIAWYIAHMVVTLQSIMEPGCVILGGGVTATPALLDRICAQADELGRGYFRGKASDIIVAPGLGDKAGLLGGLALAQDILATPS</sequence>
<dbReference type="InterPro" id="IPR000600">
    <property type="entry name" value="ROK"/>
</dbReference>
<reference evidence="7 8" key="1">
    <citation type="submission" date="2019-07" db="EMBL/GenBank/DDBJ databases">
        <authorList>
            <person name="Park M."/>
        </authorList>
    </citation>
    <scope>NUCLEOTIDE SEQUENCE [LARGE SCALE GENOMIC DNA]</scope>
    <source>
        <strain evidence="7 8">KCTC32445</strain>
    </source>
</reference>
<dbReference type="AlphaFoldDB" id="A0A553WB70"/>
<accession>A0A553WB70</accession>
<evidence type="ECO:0000256" key="4">
    <source>
        <dbReference type="ARBA" id="ARBA00022842"/>
    </source>
</evidence>
<comment type="catalytic activity">
    <reaction evidence="6">
        <text>D-fructose + ATP = D-fructose 6-phosphate + ADP + H(+)</text>
        <dbReference type="Rhea" id="RHEA:16125"/>
        <dbReference type="ChEBI" id="CHEBI:15378"/>
        <dbReference type="ChEBI" id="CHEBI:30616"/>
        <dbReference type="ChEBI" id="CHEBI:37721"/>
        <dbReference type="ChEBI" id="CHEBI:61527"/>
        <dbReference type="ChEBI" id="CHEBI:456216"/>
        <dbReference type="EC" id="2.7.1.4"/>
    </reaction>
</comment>
<protein>
    <recommendedName>
        <fullName evidence="5">fructokinase</fullName>
        <ecNumber evidence="5">2.7.1.4</ecNumber>
    </recommendedName>
</protein>
<dbReference type="GO" id="GO:0046872">
    <property type="term" value="F:metal ion binding"/>
    <property type="evidence" value="ECO:0007669"/>
    <property type="project" value="UniProtKB-KW"/>
</dbReference>
<dbReference type="PANTHER" id="PTHR42742:SF3">
    <property type="entry name" value="FRUCTOKINASE"/>
    <property type="match status" value="1"/>
</dbReference>
<dbReference type="Proteomes" id="UP000320160">
    <property type="component" value="Unassembled WGS sequence"/>
</dbReference>
<proteinExistence type="predicted"/>
<dbReference type="SUPFAM" id="SSF53067">
    <property type="entry name" value="Actin-like ATPase domain"/>
    <property type="match status" value="1"/>
</dbReference>
<evidence type="ECO:0000313" key="8">
    <source>
        <dbReference type="Proteomes" id="UP000320160"/>
    </source>
</evidence>
<comment type="caution">
    <text evidence="7">The sequence shown here is derived from an EMBL/GenBank/DDBJ whole genome shotgun (WGS) entry which is preliminary data.</text>
</comment>
<dbReference type="GO" id="GO:0008865">
    <property type="term" value="F:fructokinase activity"/>
    <property type="evidence" value="ECO:0007669"/>
    <property type="project" value="UniProtKB-EC"/>
</dbReference>
<keyword evidence="8" id="KW-1185">Reference proteome</keyword>
<dbReference type="InterPro" id="IPR049874">
    <property type="entry name" value="ROK_cs"/>
</dbReference>
<evidence type="ECO:0000256" key="2">
    <source>
        <dbReference type="ARBA" id="ARBA00022723"/>
    </source>
</evidence>
<dbReference type="InterPro" id="IPR043129">
    <property type="entry name" value="ATPase_NBD"/>
</dbReference>
<evidence type="ECO:0000313" key="7">
    <source>
        <dbReference type="EMBL" id="TSB01937.1"/>
    </source>
</evidence>
<dbReference type="CDD" id="cd24067">
    <property type="entry name" value="ASKHA_NBD_ROK_BsFRK-like"/>
    <property type="match status" value="1"/>
</dbReference>
<comment type="cofactor">
    <cofactor evidence="1">
        <name>Mg(2+)</name>
        <dbReference type="ChEBI" id="CHEBI:18420"/>
    </cofactor>
</comment>
<organism evidence="7 8">
    <name type="scientific">Sphingorhabdus contaminans</name>
    <dbReference type="NCBI Taxonomy" id="1343899"/>
    <lineage>
        <taxon>Bacteria</taxon>
        <taxon>Pseudomonadati</taxon>
        <taxon>Pseudomonadota</taxon>
        <taxon>Alphaproteobacteria</taxon>
        <taxon>Sphingomonadales</taxon>
        <taxon>Sphingomonadaceae</taxon>
        <taxon>Sphingorhabdus</taxon>
    </lineage>
</organism>
<dbReference type="OrthoDB" id="9783435at2"/>
<dbReference type="PANTHER" id="PTHR42742">
    <property type="entry name" value="TRANSCRIPTIONAL REPRESSOR MPRA"/>
    <property type="match status" value="1"/>
</dbReference>
<keyword evidence="2" id="KW-0479">Metal-binding</keyword>
<dbReference type="PROSITE" id="PS01125">
    <property type="entry name" value="ROK"/>
    <property type="match status" value="1"/>
</dbReference>
<name>A0A553WB70_9SPHN</name>
<dbReference type="EC" id="2.7.1.4" evidence="5"/>
<evidence type="ECO:0000256" key="1">
    <source>
        <dbReference type="ARBA" id="ARBA00001946"/>
    </source>
</evidence>
<evidence type="ECO:0000256" key="5">
    <source>
        <dbReference type="ARBA" id="ARBA00038887"/>
    </source>
</evidence>
<keyword evidence="3" id="KW-0862">Zinc</keyword>
<evidence type="ECO:0000256" key="3">
    <source>
        <dbReference type="ARBA" id="ARBA00022833"/>
    </source>
</evidence>
<dbReference type="RefSeq" id="WP_143777157.1">
    <property type="nucleotide sequence ID" value="NZ_VKKU01000002.1"/>
</dbReference>
<dbReference type="EMBL" id="VKKU01000002">
    <property type="protein sequence ID" value="TSB01937.1"/>
    <property type="molecule type" value="Genomic_DNA"/>
</dbReference>